<dbReference type="Pfam" id="PF02518">
    <property type="entry name" value="HATPase_c"/>
    <property type="match status" value="1"/>
</dbReference>
<evidence type="ECO:0000313" key="8">
    <source>
        <dbReference type="Proteomes" id="UP000445000"/>
    </source>
</evidence>
<dbReference type="SMART" id="SM00387">
    <property type="entry name" value="HATPase_c"/>
    <property type="match status" value="1"/>
</dbReference>
<dbReference type="Gene3D" id="2.130.10.10">
    <property type="entry name" value="YVTN repeat-like/Quinoprotein amine dehydrogenase"/>
    <property type="match status" value="2"/>
</dbReference>
<dbReference type="Gene3D" id="1.20.5.1930">
    <property type="match status" value="1"/>
</dbReference>
<dbReference type="AlphaFoldDB" id="A0A829YBF4"/>
<feature type="signal peptide" evidence="5">
    <location>
        <begin position="1"/>
        <end position="33"/>
    </location>
</feature>
<sequence>MSTNIYQRLPRHLRRVALAVMATCAIVCTTCYAELSPDPAIAQIAPDIVHLGVTEGHDLRFVRLSRSQGLSQQRVTHIVQDDRGFLWFGTQYGLNRYDGYQFRVFKNDPADPDSLCDVHITALFKDRAGHLWVGCAYSVDRYDPVTETFVHYPLERSAAARTSGDVRHISEDREGHLWLSTGYGLYRLDPQSGLVRRFVHETANAHSLSSSVIKFSGEDRAGDFWVANGAGLDRFDRRSERVTLHVPLPESRPLKFYEDRAGTFWIFGESGPGLAILDRRAQRLVRYSFADKEVPGLPLTGVTSMLEDQDGTLWVGTVADGLLKFDRSRQRFTRYRNDPANLESLSENRITTLFEDREGHIWTGFGATEPGFFTRSPPPFTKLPVDLHNSNNLGETLVNVIYEDRHGILWMGTTGALNRLDRSTGRLTHLDIPGDGIAADVLAIVDDPWSDALWVGTGGQGLYRLDTANNRLQAFRHDDKDPTSLSDNRVIRLFADSRKQLWIGTYDGLNRFDPATQTFVAYRHGKPDTQHVYRSIVEDARGTLWMDADGDGVQRFDPHTGHFTQVRLQPANESPLLYKRVLSLYIDRVGALWAGTGNGLFRYDVETGASTYYSERDGLPSNAVSCTFEDALGQLWLGTSAGLSRLDRERRVFKNYSPADGLPGLDFTGFSACYRGASGEMFFGGFAGAVAFRPETLREVDYSLPVALTAFQLSGVAPTPGTRPPLSRAIDYTSAITLAHSQSSFSIEFAALGFRSPTTNRYRHRLAGLEDTWHEVGSDRRFASYTTLPAGQYRFQVQAATSRGSWGEPGAEVAIEIRPPWWGTWWFKGLLLLLGLAVIGGTYMLRIRQIAHRFDIRLEERVNERTRIARELHDSLLQSFQGLIFRLQAVHALLPDRTPEAAALLEKSLDHGDRAIAEARSAVHDLRSNVPVASDLSDALAALGPELAADGPGARSFRVMQEGEARPIAPLVRDDVYRIAREALRNAAQHSHARHIEAELHYGEKEFVLRIRDDGVGIDATVVGEAQRAGHWGLQGMRERAETFGARLDVWSELNAGTEIEMSIPAQIAYQGAGRHRSPFRINALWKRS</sequence>
<dbReference type="GO" id="GO:0046983">
    <property type="term" value="F:protein dimerization activity"/>
    <property type="evidence" value="ECO:0007669"/>
    <property type="project" value="InterPro"/>
</dbReference>
<feature type="transmembrane region" description="Helical" evidence="4">
    <location>
        <begin position="825"/>
        <end position="845"/>
    </location>
</feature>
<keyword evidence="8" id="KW-1185">Reference proteome</keyword>
<keyword evidence="2" id="KW-0418">Kinase</keyword>
<dbReference type="Gene3D" id="2.60.40.10">
    <property type="entry name" value="Immunoglobulins"/>
    <property type="match status" value="1"/>
</dbReference>
<dbReference type="Proteomes" id="UP000445000">
    <property type="component" value="Unassembled WGS sequence"/>
</dbReference>
<dbReference type="SUPFAM" id="SSF63829">
    <property type="entry name" value="Calcium-dependent phosphotriesterase"/>
    <property type="match status" value="2"/>
</dbReference>
<evidence type="ECO:0000313" key="7">
    <source>
        <dbReference type="EMBL" id="GFE80627.1"/>
    </source>
</evidence>
<dbReference type="SUPFAM" id="SSF55874">
    <property type="entry name" value="ATPase domain of HSP90 chaperone/DNA topoisomerase II/histidine kinase"/>
    <property type="match status" value="1"/>
</dbReference>
<dbReference type="Pfam" id="PF07494">
    <property type="entry name" value="Reg_prop"/>
    <property type="match status" value="6"/>
</dbReference>
<comment type="caution">
    <text evidence="7">The sequence shown here is derived from an EMBL/GenBank/DDBJ whole genome shotgun (WGS) entry which is preliminary data.</text>
</comment>
<dbReference type="Pfam" id="PF07495">
    <property type="entry name" value="Y_Y_Y"/>
    <property type="match status" value="1"/>
</dbReference>
<reference evidence="8" key="1">
    <citation type="submission" date="2020-01" db="EMBL/GenBank/DDBJ databases">
        <title>'Steroidobacter agaridevorans' sp. nov., agar-degrading bacteria isolated from rhizosphere soils.</title>
        <authorList>
            <person name="Ikenaga M."/>
            <person name="Kataoka M."/>
            <person name="Murouchi A."/>
            <person name="Katsuragi S."/>
            <person name="Sakai M."/>
        </authorList>
    </citation>
    <scope>NUCLEOTIDE SEQUENCE [LARGE SCALE GENOMIC DNA]</scope>
    <source>
        <strain evidence="8">YU21-B</strain>
    </source>
</reference>
<dbReference type="Pfam" id="PF07730">
    <property type="entry name" value="HisKA_3"/>
    <property type="match status" value="1"/>
</dbReference>
<name>A0A829YBF4_9GAMM</name>
<evidence type="ECO:0000256" key="2">
    <source>
        <dbReference type="ARBA" id="ARBA00022777"/>
    </source>
</evidence>
<dbReference type="Gene3D" id="3.30.565.10">
    <property type="entry name" value="Histidine kinase-like ATPase, C-terminal domain"/>
    <property type="match status" value="1"/>
</dbReference>
<evidence type="ECO:0000256" key="5">
    <source>
        <dbReference type="SAM" id="SignalP"/>
    </source>
</evidence>
<accession>A0A829YBF4</accession>
<protein>
    <recommendedName>
        <fullName evidence="6">Histidine kinase/HSP90-like ATPase domain-containing protein</fullName>
    </recommendedName>
</protein>
<dbReference type="InterPro" id="IPR011712">
    <property type="entry name" value="Sig_transdc_His_kin_sub3_dim/P"/>
</dbReference>
<dbReference type="GO" id="GO:0016020">
    <property type="term" value="C:membrane"/>
    <property type="evidence" value="ECO:0007669"/>
    <property type="project" value="InterPro"/>
</dbReference>
<dbReference type="GO" id="GO:0000155">
    <property type="term" value="F:phosphorelay sensor kinase activity"/>
    <property type="evidence" value="ECO:0007669"/>
    <property type="project" value="InterPro"/>
</dbReference>
<dbReference type="InterPro" id="IPR036890">
    <property type="entry name" value="HATPase_C_sf"/>
</dbReference>
<evidence type="ECO:0000256" key="3">
    <source>
        <dbReference type="ARBA" id="ARBA00023012"/>
    </source>
</evidence>
<dbReference type="InterPro" id="IPR050482">
    <property type="entry name" value="Sensor_HK_TwoCompSys"/>
</dbReference>
<evidence type="ECO:0000256" key="1">
    <source>
        <dbReference type="ARBA" id="ARBA00022679"/>
    </source>
</evidence>
<keyword evidence="4" id="KW-1133">Transmembrane helix</keyword>
<dbReference type="CDD" id="cd16917">
    <property type="entry name" value="HATPase_UhpB-NarQ-NarX-like"/>
    <property type="match status" value="1"/>
</dbReference>
<proteinExistence type="predicted"/>
<keyword evidence="5" id="KW-0732">Signal</keyword>
<dbReference type="EMBL" id="BLJN01000002">
    <property type="protein sequence ID" value="GFE80627.1"/>
    <property type="molecule type" value="Genomic_DNA"/>
</dbReference>
<keyword evidence="3" id="KW-0902">Two-component regulatory system</keyword>
<organism evidence="7 8">
    <name type="scientific">Steroidobacter agaridevorans</name>
    <dbReference type="NCBI Taxonomy" id="2695856"/>
    <lineage>
        <taxon>Bacteria</taxon>
        <taxon>Pseudomonadati</taxon>
        <taxon>Pseudomonadota</taxon>
        <taxon>Gammaproteobacteria</taxon>
        <taxon>Steroidobacterales</taxon>
        <taxon>Steroidobacteraceae</taxon>
        <taxon>Steroidobacter</taxon>
    </lineage>
</organism>
<gene>
    <name evidence="7" type="ORF">GCM10011487_26270</name>
</gene>
<dbReference type="InterPro" id="IPR003594">
    <property type="entry name" value="HATPase_dom"/>
</dbReference>
<keyword evidence="4" id="KW-0472">Membrane</keyword>
<evidence type="ECO:0000256" key="4">
    <source>
        <dbReference type="SAM" id="Phobius"/>
    </source>
</evidence>
<dbReference type="InterPro" id="IPR015943">
    <property type="entry name" value="WD40/YVTN_repeat-like_dom_sf"/>
</dbReference>
<dbReference type="InterPro" id="IPR013783">
    <property type="entry name" value="Ig-like_fold"/>
</dbReference>
<feature type="chain" id="PRO_5032935181" description="Histidine kinase/HSP90-like ATPase domain-containing protein" evidence="5">
    <location>
        <begin position="34"/>
        <end position="1089"/>
    </location>
</feature>
<dbReference type="PANTHER" id="PTHR24421">
    <property type="entry name" value="NITRATE/NITRITE SENSOR PROTEIN NARX-RELATED"/>
    <property type="match status" value="1"/>
</dbReference>
<dbReference type="InterPro" id="IPR011123">
    <property type="entry name" value="Y_Y_Y"/>
</dbReference>
<dbReference type="RefSeq" id="WP_161812291.1">
    <property type="nucleotide sequence ID" value="NZ_BLJN01000002.1"/>
</dbReference>
<keyword evidence="4" id="KW-0812">Transmembrane</keyword>
<dbReference type="PANTHER" id="PTHR24421:SF62">
    <property type="entry name" value="SENSORY TRANSDUCTION HISTIDINE KINASE"/>
    <property type="match status" value="1"/>
</dbReference>
<dbReference type="InterPro" id="IPR011110">
    <property type="entry name" value="Reg_prop"/>
</dbReference>
<feature type="domain" description="Histidine kinase/HSP90-like ATPase" evidence="6">
    <location>
        <begin position="971"/>
        <end position="1068"/>
    </location>
</feature>
<keyword evidence="1" id="KW-0808">Transferase</keyword>
<evidence type="ECO:0000259" key="6">
    <source>
        <dbReference type="SMART" id="SM00387"/>
    </source>
</evidence>